<protein>
    <recommendedName>
        <fullName evidence="3">Type IV secretion system coupling protein TraD DNA-binding domain-containing protein</fullName>
    </recommendedName>
</protein>
<organism evidence="1 2">
    <name type="scientific">Haloarcula mannanilytica</name>
    <dbReference type="NCBI Taxonomy" id="2509225"/>
    <lineage>
        <taxon>Archaea</taxon>
        <taxon>Methanobacteriati</taxon>
        <taxon>Methanobacteriota</taxon>
        <taxon>Stenosarchaea group</taxon>
        <taxon>Halobacteria</taxon>
        <taxon>Halobacteriales</taxon>
        <taxon>Haloarculaceae</taxon>
        <taxon>Haloarcula</taxon>
    </lineage>
</organism>
<evidence type="ECO:0008006" key="3">
    <source>
        <dbReference type="Google" id="ProtNLM"/>
    </source>
</evidence>
<evidence type="ECO:0000313" key="1">
    <source>
        <dbReference type="EMBL" id="GCF16232.1"/>
    </source>
</evidence>
<dbReference type="AlphaFoldDB" id="A0A4C2EPP0"/>
<dbReference type="RefSeq" id="WP_137685598.1">
    <property type="nucleotide sequence ID" value="NZ_BIXZ01000022.1"/>
</dbReference>
<evidence type="ECO:0000313" key="2">
    <source>
        <dbReference type="Proteomes" id="UP000304382"/>
    </source>
</evidence>
<gene>
    <name evidence="1" type="ORF">Harman_41670</name>
</gene>
<dbReference type="SUPFAM" id="SSF52540">
    <property type="entry name" value="P-loop containing nucleoside triphosphate hydrolases"/>
    <property type="match status" value="1"/>
</dbReference>
<keyword evidence="2" id="KW-1185">Reference proteome</keyword>
<dbReference type="Proteomes" id="UP000304382">
    <property type="component" value="Unassembled WGS sequence"/>
</dbReference>
<dbReference type="InterPro" id="IPR027417">
    <property type="entry name" value="P-loop_NTPase"/>
</dbReference>
<reference evidence="1 2" key="1">
    <citation type="submission" date="2019-02" db="EMBL/GenBank/DDBJ databases">
        <title>Haloarcula mannanilyticum sp. nov., a mannan degrading haloarchaeon isolated from commercial salt.</title>
        <authorList>
            <person name="Enomoto S."/>
            <person name="Shimane Y."/>
            <person name="Kamekura M."/>
            <person name="Ito T."/>
            <person name="Moriya O."/>
            <person name="Ihara K."/>
            <person name="Takahashi-Ando N."/>
            <person name="Fukushima Y."/>
            <person name="Yoshida Y."/>
            <person name="Usama R."/>
            <person name="Takai K."/>
            <person name="Minegishi H."/>
        </authorList>
    </citation>
    <scope>NUCLEOTIDE SEQUENCE [LARGE SCALE GENOMIC DNA]</scope>
    <source>
        <strain evidence="1 2">MD130-1</strain>
    </source>
</reference>
<sequence length="250" mass="28195">MKPEDTLELIENCGGKEVTYVGTKTSILGAEKNVYIEDRHRAKHALTTGVNGTGKTHELLHVALQDSVKDRGFAIFNSKGTVIDQFLAKVPENRYDDLVYVNPYREPITGINVLEPYLDQTVPTAAKTNRIELIVSNLIQLFKRLSTNWGDRFGRVLTTLLRAGVEANIEHRAGYTLIDIKNCVTDNEELKQLIDDTKDPELRSQLVTIKDDLSDSQLEPLVRRLNDFTENKTVRHIVGSETRAVVNHQT</sequence>
<comment type="caution">
    <text evidence="1">The sequence shown here is derived from an EMBL/GenBank/DDBJ whole genome shotgun (WGS) entry which is preliminary data.</text>
</comment>
<proteinExistence type="predicted"/>
<name>A0A4C2EPP0_9EURY</name>
<dbReference type="EMBL" id="BIXZ01000022">
    <property type="protein sequence ID" value="GCF16232.1"/>
    <property type="molecule type" value="Genomic_DNA"/>
</dbReference>
<accession>A0A4C2EPP0</accession>